<dbReference type="OrthoDB" id="9796561at2"/>
<name>A0A0G3H6K7_9CORY</name>
<dbReference type="KEGG" id="cted:CTEST_04690"/>
<dbReference type="Gene3D" id="1.10.1040.10">
    <property type="entry name" value="N-(1-d-carboxylethyl)-l-norvaline Dehydrogenase, domain 2"/>
    <property type="match status" value="1"/>
</dbReference>
<dbReference type="PATRIC" id="fig|136857.5.peg.932"/>
<keyword evidence="4" id="KW-0566">Pantothenate biosynthesis</keyword>
<evidence type="ECO:0000259" key="5">
    <source>
        <dbReference type="Pfam" id="PF02558"/>
    </source>
</evidence>
<gene>
    <name evidence="7" type="ORF">CTEST_04690</name>
</gene>
<dbReference type="GO" id="GO:0005737">
    <property type="term" value="C:cytoplasm"/>
    <property type="evidence" value="ECO:0007669"/>
    <property type="project" value="TreeGrafter"/>
</dbReference>
<dbReference type="PANTHER" id="PTHR21708:SF26">
    <property type="entry name" value="2-DEHYDROPANTOATE 2-REDUCTASE"/>
    <property type="match status" value="1"/>
</dbReference>
<dbReference type="InterPro" id="IPR013332">
    <property type="entry name" value="KPR_N"/>
</dbReference>
<dbReference type="Gene3D" id="3.40.50.720">
    <property type="entry name" value="NAD(P)-binding Rossmann-like Domain"/>
    <property type="match status" value="1"/>
</dbReference>
<keyword evidence="3 4" id="KW-0560">Oxidoreductase</keyword>
<dbReference type="GO" id="GO:0015940">
    <property type="term" value="P:pantothenate biosynthetic process"/>
    <property type="evidence" value="ECO:0007669"/>
    <property type="project" value="UniProtKB-UniPathway"/>
</dbReference>
<dbReference type="Pfam" id="PF08546">
    <property type="entry name" value="ApbA_C"/>
    <property type="match status" value="1"/>
</dbReference>
<sequence>MRIAILGTGAIGGWFGGRLVEAGHDVVFVARGETLAVLQDRGLVLNDAAPIPVRAYGTLAEVPRDVDVVLLAVKVTAETDLAALLDGLPPSAAVALTQNSVEVPWLVANVVGKERTWPGVVRAYFHHIGPAQVEYHGGPMTYSFSPWDGSADERSEPFAAALREAGVEASVIDDIFSDVWLKAMLVTSTGALGALTDQPMAQLRGRYRGSLEALMRETYETALANGIDMPATAVEDTLAFADRMPAEATSSMQRDLRDGRPNELDAQVGAICRMGELHGVDTRLHDLMLEVLG</sequence>
<reference evidence="7 8" key="1">
    <citation type="journal article" date="2015" name="Genome Announc.">
        <title>Complete Genome Sequence of the Type Strain Corynebacterium testudinoris DSM 44614, Recovered from Necrotic Lesions in the Mouth of a Tortoise.</title>
        <authorList>
            <person name="Ruckert C."/>
            <person name="Kriete M."/>
            <person name="Jaenicke S."/>
            <person name="Winkler A."/>
            <person name="Tauch A."/>
        </authorList>
    </citation>
    <scope>NUCLEOTIDE SEQUENCE [LARGE SCALE GENOMIC DNA]</scope>
    <source>
        <strain evidence="7 8">DSM 44614</strain>
    </source>
</reference>
<comment type="function">
    <text evidence="4">Catalyzes the NADPH-dependent reduction of ketopantoate into pantoic acid.</text>
</comment>
<dbReference type="RefSeq" id="WP_047252753.1">
    <property type="nucleotide sequence ID" value="NZ_CP011545.1"/>
</dbReference>
<comment type="similarity">
    <text evidence="1 4">Belongs to the ketopantoate reductase family.</text>
</comment>
<comment type="catalytic activity">
    <reaction evidence="4">
        <text>(R)-pantoate + NADP(+) = 2-dehydropantoate + NADPH + H(+)</text>
        <dbReference type="Rhea" id="RHEA:16233"/>
        <dbReference type="ChEBI" id="CHEBI:11561"/>
        <dbReference type="ChEBI" id="CHEBI:15378"/>
        <dbReference type="ChEBI" id="CHEBI:15980"/>
        <dbReference type="ChEBI" id="CHEBI:57783"/>
        <dbReference type="ChEBI" id="CHEBI:58349"/>
        <dbReference type="EC" id="1.1.1.169"/>
    </reaction>
</comment>
<dbReference type="NCBIfam" id="NF005091">
    <property type="entry name" value="PRK06522.2-2"/>
    <property type="match status" value="1"/>
</dbReference>
<dbReference type="InterPro" id="IPR036291">
    <property type="entry name" value="NAD(P)-bd_dom_sf"/>
</dbReference>
<keyword evidence="2 4" id="KW-0521">NADP</keyword>
<dbReference type="Pfam" id="PF02558">
    <property type="entry name" value="ApbA"/>
    <property type="match status" value="1"/>
</dbReference>
<dbReference type="AlphaFoldDB" id="A0A0G3H6K7"/>
<dbReference type="InterPro" id="IPR008927">
    <property type="entry name" value="6-PGluconate_DH-like_C_sf"/>
</dbReference>
<dbReference type="STRING" id="136857.CTEST_04690"/>
<feature type="domain" description="Ketopantoate reductase N-terminal" evidence="5">
    <location>
        <begin position="3"/>
        <end position="148"/>
    </location>
</feature>
<dbReference type="NCBIfam" id="TIGR00745">
    <property type="entry name" value="apbA_panE"/>
    <property type="match status" value="1"/>
</dbReference>
<dbReference type="SUPFAM" id="SSF51735">
    <property type="entry name" value="NAD(P)-binding Rossmann-fold domains"/>
    <property type="match status" value="1"/>
</dbReference>
<evidence type="ECO:0000313" key="8">
    <source>
        <dbReference type="Proteomes" id="UP000035540"/>
    </source>
</evidence>
<evidence type="ECO:0000256" key="4">
    <source>
        <dbReference type="RuleBase" id="RU362068"/>
    </source>
</evidence>
<evidence type="ECO:0000256" key="1">
    <source>
        <dbReference type="ARBA" id="ARBA00007870"/>
    </source>
</evidence>
<proteinExistence type="inferred from homology"/>
<dbReference type="EMBL" id="CP011545">
    <property type="protein sequence ID" value="AKK08385.1"/>
    <property type="molecule type" value="Genomic_DNA"/>
</dbReference>
<feature type="domain" description="Ketopantoate reductase C-terminal" evidence="6">
    <location>
        <begin position="174"/>
        <end position="292"/>
    </location>
</feature>
<dbReference type="PANTHER" id="PTHR21708">
    <property type="entry name" value="PROBABLE 2-DEHYDROPANTOATE 2-REDUCTASE"/>
    <property type="match status" value="1"/>
</dbReference>
<protein>
    <recommendedName>
        <fullName evidence="4">2-dehydropantoate 2-reductase</fullName>
        <ecNumber evidence="4">1.1.1.169</ecNumber>
    </recommendedName>
    <alternativeName>
        <fullName evidence="4">Ketopantoate reductase</fullName>
    </alternativeName>
</protein>
<dbReference type="SUPFAM" id="SSF48179">
    <property type="entry name" value="6-phosphogluconate dehydrogenase C-terminal domain-like"/>
    <property type="match status" value="1"/>
</dbReference>
<dbReference type="Proteomes" id="UP000035540">
    <property type="component" value="Chromosome"/>
</dbReference>
<organism evidence="7 8">
    <name type="scientific">Corynebacterium testudinoris</name>
    <dbReference type="NCBI Taxonomy" id="136857"/>
    <lineage>
        <taxon>Bacteria</taxon>
        <taxon>Bacillati</taxon>
        <taxon>Actinomycetota</taxon>
        <taxon>Actinomycetes</taxon>
        <taxon>Mycobacteriales</taxon>
        <taxon>Corynebacteriaceae</taxon>
        <taxon>Corynebacterium</taxon>
    </lineage>
</organism>
<evidence type="ECO:0000259" key="6">
    <source>
        <dbReference type="Pfam" id="PF08546"/>
    </source>
</evidence>
<dbReference type="UniPathway" id="UPA00028">
    <property type="reaction ID" value="UER00004"/>
</dbReference>
<dbReference type="InterPro" id="IPR013328">
    <property type="entry name" value="6PGD_dom2"/>
</dbReference>
<dbReference type="InterPro" id="IPR051402">
    <property type="entry name" value="KPR-Related"/>
</dbReference>
<dbReference type="EC" id="1.1.1.169" evidence="4"/>
<dbReference type="InterPro" id="IPR003710">
    <property type="entry name" value="ApbA"/>
</dbReference>
<keyword evidence="8" id="KW-1185">Reference proteome</keyword>
<evidence type="ECO:0000256" key="3">
    <source>
        <dbReference type="ARBA" id="ARBA00023002"/>
    </source>
</evidence>
<comment type="pathway">
    <text evidence="4">Cofactor biosynthesis; (R)-pantothenate biosynthesis; (R)-pantoate from 3-methyl-2-oxobutanoate: step 2/2.</text>
</comment>
<evidence type="ECO:0000313" key="7">
    <source>
        <dbReference type="EMBL" id="AKK08385.1"/>
    </source>
</evidence>
<reference evidence="8" key="2">
    <citation type="submission" date="2015-05" db="EMBL/GenBank/DDBJ databases">
        <title>Complete genome sequence of Corynebacterium testudinoris DSM 44614, recovered from necrotic lesions in the mouth of a tortoise.</title>
        <authorList>
            <person name="Ruckert C."/>
            <person name="Albersmeier A."/>
            <person name="Winkler A."/>
            <person name="Tauch A."/>
        </authorList>
    </citation>
    <scope>NUCLEOTIDE SEQUENCE [LARGE SCALE GENOMIC DNA]</scope>
    <source>
        <strain evidence="8">DSM 44614</strain>
    </source>
</reference>
<evidence type="ECO:0000256" key="2">
    <source>
        <dbReference type="ARBA" id="ARBA00022857"/>
    </source>
</evidence>
<dbReference type="GO" id="GO:0008677">
    <property type="term" value="F:2-dehydropantoate 2-reductase activity"/>
    <property type="evidence" value="ECO:0007669"/>
    <property type="project" value="UniProtKB-EC"/>
</dbReference>
<accession>A0A0G3H6K7</accession>
<dbReference type="InterPro" id="IPR013752">
    <property type="entry name" value="KPA_reductase"/>
</dbReference>